<feature type="transmembrane region" description="Helical" evidence="1">
    <location>
        <begin position="94"/>
        <end position="118"/>
    </location>
</feature>
<dbReference type="OrthoDB" id="5984490at2"/>
<evidence type="ECO:0000256" key="1">
    <source>
        <dbReference type="SAM" id="Phobius"/>
    </source>
</evidence>
<dbReference type="RefSeq" id="WP_109741218.1">
    <property type="nucleotide sequence ID" value="NZ_QGGO01000002.1"/>
</dbReference>
<keyword evidence="1" id="KW-0812">Transmembrane</keyword>
<evidence type="ECO:0000313" key="2">
    <source>
        <dbReference type="EMBL" id="PWK28879.1"/>
    </source>
</evidence>
<comment type="caution">
    <text evidence="2">The sequence shown here is derived from an EMBL/GenBank/DDBJ whole genome shotgun (WGS) entry which is preliminary data.</text>
</comment>
<feature type="transmembrane region" description="Helical" evidence="1">
    <location>
        <begin position="195"/>
        <end position="213"/>
    </location>
</feature>
<feature type="transmembrane region" description="Helical" evidence="1">
    <location>
        <begin position="64"/>
        <end position="82"/>
    </location>
</feature>
<evidence type="ECO:0000313" key="3">
    <source>
        <dbReference type="Proteomes" id="UP000245489"/>
    </source>
</evidence>
<sequence length="230" mass="26306">MQNFLKITLYFHIVAGFLALVTGLIPMFSKKGGKAHILWGRVYFWAMFVVALTALLRFQMKLNLIFLAGIAVFSFYNTFTGARLVHRKENGKPIFLDWFASVLGVICSLAMVYFSYLAFRMDNVFYTVLFLVFGIFMFVLVFEDLQIFAGRKSIKSEEGTPVPVRYWFQNHISRMGGSYIATVTAFLVVNNPPFIPGLVVWIAPGVIGGIIIARTRVYYLKKFEKRETEL</sequence>
<proteinExistence type="predicted"/>
<keyword evidence="1" id="KW-1133">Transmembrane helix</keyword>
<keyword evidence="3" id="KW-1185">Reference proteome</keyword>
<feature type="transmembrane region" description="Helical" evidence="1">
    <location>
        <begin position="7"/>
        <end position="26"/>
    </location>
</feature>
<organism evidence="2 3">
    <name type="scientific">Arcicella aurantiaca</name>
    <dbReference type="NCBI Taxonomy" id="591202"/>
    <lineage>
        <taxon>Bacteria</taxon>
        <taxon>Pseudomonadati</taxon>
        <taxon>Bacteroidota</taxon>
        <taxon>Cytophagia</taxon>
        <taxon>Cytophagales</taxon>
        <taxon>Flectobacillaceae</taxon>
        <taxon>Arcicella</taxon>
    </lineage>
</organism>
<feature type="transmembrane region" description="Helical" evidence="1">
    <location>
        <begin position="124"/>
        <end position="142"/>
    </location>
</feature>
<dbReference type="EMBL" id="QGGO01000002">
    <property type="protein sequence ID" value="PWK28879.1"/>
    <property type="molecule type" value="Genomic_DNA"/>
</dbReference>
<gene>
    <name evidence="2" type="ORF">LV89_00432</name>
</gene>
<reference evidence="2 3" key="1">
    <citation type="submission" date="2018-05" db="EMBL/GenBank/DDBJ databases">
        <title>Genomic Encyclopedia of Archaeal and Bacterial Type Strains, Phase II (KMG-II): from individual species to whole genera.</title>
        <authorList>
            <person name="Goeker M."/>
        </authorList>
    </citation>
    <scope>NUCLEOTIDE SEQUENCE [LARGE SCALE GENOMIC DNA]</scope>
    <source>
        <strain evidence="2 3">DSM 22214</strain>
    </source>
</reference>
<accession>A0A316EJ61</accession>
<feature type="transmembrane region" description="Helical" evidence="1">
    <location>
        <begin position="38"/>
        <end position="58"/>
    </location>
</feature>
<name>A0A316EJ61_9BACT</name>
<dbReference type="Proteomes" id="UP000245489">
    <property type="component" value="Unassembled WGS sequence"/>
</dbReference>
<dbReference type="AlphaFoldDB" id="A0A316EJ61"/>
<keyword evidence="1" id="KW-0472">Membrane</keyword>
<protein>
    <submittedName>
        <fullName evidence="2">Uncharacterized protein</fullName>
    </submittedName>
</protein>